<evidence type="ECO:0000256" key="1">
    <source>
        <dbReference type="SAM" id="MobiDB-lite"/>
    </source>
</evidence>
<feature type="region of interest" description="Disordered" evidence="1">
    <location>
        <begin position="84"/>
        <end position="171"/>
    </location>
</feature>
<evidence type="ECO:0000313" key="4">
    <source>
        <dbReference type="Proteomes" id="UP001415857"/>
    </source>
</evidence>
<evidence type="ECO:0000313" key="3">
    <source>
        <dbReference type="EMBL" id="KAK9268706.1"/>
    </source>
</evidence>
<dbReference type="GO" id="GO:0010073">
    <property type="term" value="P:meristem maintenance"/>
    <property type="evidence" value="ECO:0007669"/>
    <property type="project" value="InterPro"/>
</dbReference>
<dbReference type="AlphaFoldDB" id="A0AAP0NAI2"/>
<comment type="caution">
    <text evidence="3">The sequence shown here is derived from an EMBL/GenBank/DDBJ whole genome shotgun (WGS) entry which is preliminary data.</text>
</comment>
<organism evidence="3 4">
    <name type="scientific">Liquidambar formosana</name>
    <name type="common">Formosan gum</name>
    <dbReference type="NCBI Taxonomy" id="63359"/>
    <lineage>
        <taxon>Eukaryota</taxon>
        <taxon>Viridiplantae</taxon>
        <taxon>Streptophyta</taxon>
        <taxon>Embryophyta</taxon>
        <taxon>Tracheophyta</taxon>
        <taxon>Spermatophyta</taxon>
        <taxon>Magnoliopsida</taxon>
        <taxon>eudicotyledons</taxon>
        <taxon>Gunneridae</taxon>
        <taxon>Pentapetalae</taxon>
        <taxon>Saxifragales</taxon>
        <taxon>Altingiaceae</taxon>
        <taxon>Liquidambar</taxon>
    </lineage>
</organism>
<dbReference type="Proteomes" id="UP001415857">
    <property type="component" value="Unassembled WGS sequence"/>
</dbReference>
<dbReference type="InterPro" id="IPR019557">
    <property type="entry name" value="AminoTfrase-like_pln_mobile"/>
</dbReference>
<protein>
    <recommendedName>
        <fullName evidence="2">Aminotransferase-like plant mobile domain-containing protein</fullName>
    </recommendedName>
</protein>
<evidence type="ECO:0000259" key="2">
    <source>
        <dbReference type="Pfam" id="PF10536"/>
    </source>
</evidence>
<proteinExistence type="predicted"/>
<feature type="compositionally biased region" description="Basic and acidic residues" evidence="1">
    <location>
        <begin position="143"/>
        <end position="154"/>
    </location>
</feature>
<dbReference type="EMBL" id="JBBPBK010000015">
    <property type="protein sequence ID" value="KAK9268706.1"/>
    <property type="molecule type" value="Genomic_DNA"/>
</dbReference>
<dbReference type="PANTHER" id="PTHR46033">
    <property type="entry name" value="PROTEIN MAIN-LIKE 2"/>
    <property type="match status" value="1"/>
</dbReference>
<feature type="compositionally biased region" description="Polar residues" evidence="1">
    <location>
        <begin position="157"/>
        <end position="171"/>
    </location>
</feature>
<dbReference type="InterPro" id="IPR044824">
    <property type="entry name" value="MAIN-like"/>
</dbReference>
<reference evidence="3 4" key="1">
    <citation type="journal article" date="2024" name="Plant J.">
        <title>Genome sequences and population genomics reveal climatic adaptation and genomic divergence between two closely related sweetgum species.</title>
        <authorList>
            <person name="Xu W.Q."/>
            <person name="Ren C.Q."/>
            <person name="Zhang X.Y."/>
            <person name="Comes H.P."/>
            <person name="Liu X.H."/>
            <person name="Li Y.G."/>
            <person name="Kettle C.J."/>
            <person name="Jalonen R."/>
            <person name="Gaisberger H."/>
            <person name="Ma Y.Z."/>
            <person name="Qiu Y.X."/>
        </authorList>
    </citation>
    <scope>NUCLEOTIDE SEQUENCE [LARGE SCALE GENOMIC DNA]</scope>
    <source>
        <strain evidence="3">Hangzhou</strain>
    </source>
</reference>
<keyword evidence="4" id="KW-1185">Reference proteome</keyword>
<feature type="compositionally biased region" description="Low complexity" evidence="1">
    <location>
        <begin position="101"/>
        <end position="113"/>
    </location>
</feature>
<dbReference type="PANTHER" id="PTHR46033:SF80">
    <property type="entry name" value="PROTEIN MAIN-LIKE 2-LIKE"/>
    <property type="match status" value="1"/>
</dbReference>
<name>A0AAP0NAI2_LIQFO</name>
<sequence>MENSSEFEHEAFLSLWLSRVCELVGIDCIEQYLPHRVAMQFGMDQDIPGHVARCNETPEVAWRSYRGEFDDEDNLTIFEVLKSRKKRSSDGNEQSGDGRPLLGTQSQSLSSSTANDGTTRKMELATGPAENIMRSEASMGSDRAMRDKNDREARSPVYNTVSNNNYEGVNDSSGTVEIPGLELEARISKLEKVFSDLKTRTKFKLNLGLPQECNLDV</sequence>
<accession>A0AAP0NAI2</accession>
<gene>
    <name evidence="3" type="ORF">L1049_000467</name>
</gene>
<feature type="domain" description="Aminotransferase-like plant mobile" evidence="2">
    <location>
        <begin position="19"/>
        <end position="69"/>
    </location>
</feature>
<dbReference type="Pfam" id="PF10536">
    <property type="entry name" value="PMD"/>
    <property type="match status" value="1"/>
</dbReference>